<evidence type="ECO:0000313" key="2">
    <source>
        <dbReference type="Proteomes" id="UP000796880"/>
    </source>
</evidence>
<evidence type="ECO:0000313" key="1">
    <source>
        <dbReference type="EMBL" id="KAF3434848.1"/>
    </source>
</evidence>
<reference evidence="1" key="1">
    <citation type="submission" date="2020-03" db="EMBL/GenBank/DDBJ databases">
        <title>A high-quality chromosome-level genome assembly of a woody plant with both climbing and erect habits, Rhamnella rubrinervis.</title>
        <authorList>
            <person name="Lu Z."/>
            <person name="Yang Y."/>
            <person name="Zhu X."/>
            <person name="Sun Y."/>
        </authorList>
    </citation>
    <scope>NUCLEOTIDE SEQUENCE</scope>
    <source>
        <strain evidence="1">BYM</strain>
        <tissue evidence="1">Leaf</tissue>
    </source>
</reference>
<name>A0A8K0GS23_9ROSA</name>
<accession>A0A8K0GS23</accession>
<comment type="caution">
    <text evidence="1">The sequence shown here is derived from an EMBL/GenBank/DDBJ whole genome shotgun (WGS) entry which is preliminary data.</text>
</comment>
<organism evidence="1 2">
    <name type="scientific">Rhamnella rubrinervis</name>
    <dbReference type="NCBI Taxonomy" id="2594499"/>
    <lineage>
        <taxon>Eukaryota</taxon>
        <taxon>Viridiplantae</taxon>
        <taxon>Streptophyta</taxon>
        <taxon>Embryophyta</taxon>
        <taxon>Tracheophyta</taxon>
        <taxon>Spermatophyta</taxon>
        <taxon>Magnoliopsida</taxon>
        <taxon>eudicotyledons</taxon>
        <taxon>Gunneridae</taxon>
        <taxon>Pentapetalae</taxon>
        <taxon>rosids</taxon>
        <taxon>fabids</taxon>
        <taxon>Rosales</taxon>
        <taxon>Rhamnaceae</taxon>
        <taxon>rhamnoid group</taxon>
        <taxon>Rhamneae</taxon>
        <taxon>Rhamnella</taxon>
    </lineage>
</organism>
<dbReference type="Proteomes" id="UP000796880">
    <property type="component" value="Unassembled WGS sequence"/>
</dbReference>
<keyword evidence="2" id="KW-1185">Reference proteome</keyword>
<sequence>MNGLYRTASLHRRLISDSSRLEANQARLFRITHQVQYFPTISSFMHTQFSY</sequence>
<dbReference type="AlphaFoldDB" id="A0A8K0GS23"/>
<protein>
    <submittedName>
        <fullName evidence="1">Uncharacterized protein</fullName>
    </submittedName>
</protein>
<proteinExistence type="predicted"/>
<gene>
    <name evidence="1" type="ORF">FNV43_RR21935</name>
</gene>
<dbReference type="EMBL" id="VOIH02000010">
    <property type="protein sequence ID" value="KAF3434848.1"/>
    <property type="molecule type" value="Genomic_DNA"/>
</dbReference>